<dbReference type="PANTHER" id="PTHR37829:SF3">
    <property type="entry name" value="PROTEIN JAYE-RELATED"/>
    <property type="match status" value="1"/>
</dbReference>
<organism evidence="2">
    <name type="scientific">Myoviridae sp. ctQQg4</name>
    <dbReference type="NCBI Taxonomy" id="2827686"/>
    <lineage>
        <taxon>Viruses</taxon>
        <taxon>Duplodnaviria</taxon>
        <taxon>Heunggongvirae</taxon>
        <taxon>Uroviricota</taxon>
        <taxon>Caudoviricetes</taxon>
    </lineage>
</organism>
<proteinExistence type="predicted"/>
<reference evidence="2" key="1">
    <citation type="journal article" date="2021" name="Proc. Natl. Acad. Sci. U.S.A.">
        <title>A Catalog of Tens of Thousands of Viruses from Human Metagenomes Reveals Hidden Associations with Chronic Diseases.</title>
        <authorList>
            <person name="Tisza M.J."/>
            <person name="Buck C.B."/>
        </authorList>
    </citation>
    <scope>NUCLEOTIDE SEQUENCE</scope>
    <source>
        <strain evidence="2">CtQQg4</strain>
    </source>
</reference>
<protein>
    <submittedName>
        <fullName evidence="2">Baseplate J like protein</fullName>
    </submittedName>
</protein>
<feature type="domain" description="Baseplate J-like central" evidence="1">
    <location>
        <begin position="178"/>
        <end position="260"/>
    </location>
</feature>
<dbReference type="InterPro" id="IPR052399">
    <property type="entry name" value="Phage_Baseplate_Assmbl_Protein"/>
</dbReference>
<evidence type="ECO:0000313" key="2">
    <source>
        <dbReference type="EMBL" id="DAF59365.1"/>
    </source>
</evidence>
<evidence type="ECO:0000259" key="1">
    <source>
        <dbReference type="Pfam" id="PF26078"/>
    </source>
</evidence>
<dbReference type="Pfam" id="PF26078">
    <property type="entry name" value="Baseplate_J_M"/>
    <property type="match status" value="1"/>
</dbReference>
<dbReference type="InterPro" id="IPR058531">
    <property type="entry name" value="Baseplate_J_M"/>
</dbReference>
<accession>A0A8S5T7P6</accession>
<dbReference type="PANTHER" id="PTHR37829">
    <property type="entry name" value="PHAGE-LIKE ELEMENT PBSX PROTEIN XKDT"/>
    <property type="match status" value="1"/>
</dbReference>
<name>A0A8S5T7P6_9CAUD</name>
<sequence length="362" mass="40323">MYENKTYENILSDALYRIGTKYDKRQGSIIYDAVAPFAFEATELYLMAQVIIKQTFAQTADRDFLKLRAAEYNIYPREATYAEVKGVFSSAVDIGTRFNYEDLNFRVIDVIDLSKNEFKLVCETAGAKGNYCIGRITPIETVQGLQTAEIKEVLVPGQDEEETETFRARYIRALKSKAYGGNGADYKEKVLSIAGTGGSKIYRCWNGGGTVKVVLINNEFNKASSELVKEVQVALDPLDVDKRGKGYGLAPIGHTVTVEAAEEVVINYEVPVTMTAGHTTNEIKDELAKKIKEKLLLRRKEWTTQEENQFVTVRSSIITSLAVDLDNVIDVGDIKINGKAVKRLDLKPNQIPVFGTLTLTKG</sequence>
<dbReference type="EMBL" id="BK032769">
    <property type="protein sequence ID" value="DAF59365.1"/>
    <property type="molecule type" value="Genomic_DNA"/>
</dbReference>